<keyword evidence="5" id="KW-0963">Cytoplasm</keyword>
<evidence type="ECO:0000256" key="1">
    <source>
        <dbReference type="ARBA" id="ARBA00003681"/>
    </source>
</evidence>
<dbReference type="InterPro" id="IPR001020">
    <property type="entry name" value="PTS_HPr_His_P_site"/>
</dbReference>
<dbReference type="PROSITE" id="PS00369">
    <property type="entry name" value="PTS_HPR_HIS"/>
    <property type="match status" value="1"/>
</dbReference>
<sequence>MEKTFKVIDSTGIHARPAAVLVQTAGKFESEITIKFNAKTANLKSIMGVMSLGIPQHAEIRIAASGPDEQKAITVISDVISQQGLGVAN</sequence>
<comment type="function">
    <text evidence="1">General (non sugar-specific) component of the phosphoenolpyruvate-dependent sugar phosphotransferase system (sugar PTS). This major carbohydrate active-transport system catalyzes the phosphorylation of incoming sugar substrates concomitantly with their translocation across the cell membrane. The phosphoryl group from phosphoenolpyruvate (PEP) is transferred to the phosphoryl carrier protein HPr by enzyme I. Phospho-HPr then transfers it to the PTS EIIA domain.</text>
</comment>
<dbReference type="Pfam" id="PF00381">
    <property type="entry name" value="PTS-HPr"/>
    <property type="match status" value="1"/>
</dbReference>
<dbReference type="NCBIfam" id="TIGR01003">
    <property type="entry name" value="PTS_HPr_family"/>
    <property type="match status" value="1"/>
</dbReference>
<feature type="domain" description="HPr" evidence="8">
    <location>
        <begin position="1"/>
        <end position="88"/>
    </location>
</feature>
<dbReference type="InterPro" id="IPR000032">
    <property type="entry name" value="HPr-like"/>
</dbReference>
<dbReference type="Gene3D" id="3.30.1340.10">
    <property type="entry name" value="HPr-like"/>
    <property type="match status" value="1"/>
</dbReference>
<comment type="caution">
    <text evidence="9">The sequence shown here is derived from an EMBL/GenBank/DDBJ whole genome shotgun (WGS) entry which is preliminary data.</text>
</comment>
<dbReference type="PROSITE" id="PS51350">
    <property type="entry name" value="PTS_HPR_DOM"/>
    <property type="match status" value="1"/>
</dbReference>
<dbReference type="GO" id="GO:0009401">
    <property type="term" value="P:phosphoenolpyruvate-dependent sugar phosphotransferase system"/>
    <property type="evidence" value="ECO:0007669"/>
    <property type="project" value="UniProtKB-KW"/>
</dbReference>
<dbReference type="PANTHER" id="PTHR33705">
    <property type="entry name" value="PHOSPHOCARRIER PROTEIN HPR"/>
    <property type="match status" value="1"/>
</dbReference>
<dbReference type="PROSITE" id="PS00589">
    <property type="entry name" value="PTS_HPR_SER"/>
    <property type="match status" value="1"/>
</dbReference>
<dbReference type="InterPro" id="IPR050399">
    <property type="entry name" value="HPr"/>
</dbReference>
<evidence type="ECO:0000256" key="7">
    <source>
        <dbReference type="ARBA" id="ARBA00022683"/>
    </source>
</evidence>
<name>A0A443IVR6_9BACI</name>
<dbReference type="OrthoDB" id="9809047at2"/>
<comment type="subcellular location">
    <subcellularLocation>
        <location evidence="2">Cytoplasm</location>
    </subcellularLocation>
</comment>
<dbReference type="PRINTS" id="PR00107">
    <property type="entry name" value="PHOSPHOCPHPR"/>
</dbReference>
<evidence type="ECO:0000256" key="2">
    <source>
        <dbReference type="ARBA" id="ARBA00004496"/>
    </source>
</evidence>
<evidence type="ECO:0000256" key="4">
    <source>
        <dbReference type="ARBA" id="ARBA00020422"/>
    </source>
</evidence>
<gene>
    <name evidence="9" type="ORF">D4N35_007265</name>
</gene>
<keyword evidence="10" id="KW-1185">Reference proteome</keyword>
<protein>
    <recommendedName>
        <fullName evidence="4">Phosphocarrier protein HPr</fullName>
    </recommendedName>
</protein>
<dbReference type="EMBL" id="QYTU02000012">
    <property type="protein sequence ID" value="RWR12215.1"/>
    <property type="molecule type" value="Genomic_DNA"/>
</dbReference>
<accession>A0A443IVR6</accession>
<keyword evidence="6" id="KW-0813">Transport</keyword>
<dbReference type="AlphaFoldDB" id="A0A443IVR6"/>
<dbReference type="NCBIfam" id="NF010352">
    <property type="entry name" value="PRK13780.1"/>
    <property type="match status" value="1"/>
</dbReference>
<dbReference type="GO" id="GO:0005737">
    <property type="term" value="C:cytoplasm"/>
    <property type="evidence" value="ECO:0007669"/>
    <property type="project" value="UniProtKB-SubCell"/>
</dbReference>
<comment type="similarity">
    <text evidence="3">Belongs to the HPr family.</text>
</comment>
<evidence type="ECO:0000313" key="9">
    <source>
        <dbReference type="EMBL" id="RWR12215.1"/>
    </source>
</evidence>
<dbReference type="InterPro" id="IPR035895">
    <property type="entry name" value="HPr-like_sf"/>
</dbReference>
<evidence type="ECO:0000256" key="5">
    <source>
        <dbReference type="ARBA" id="ARBA00022490"/>
    </source>
</evidence>
<dbReference type="CDD" id="cd00367">
    <property type="entry name" value="PTS-HPr_like"/>
    <property type="match status" value="1"/>
</dbReference>
<keyword evidence="7" id="KW-0598">Phosphotransferase system</keyword>
<evidence type="ECO:0000259" key="8">
    <source>
        <dbReference type="PROSITE" id="PS51350"/>
    </source>
</evidence>
<dbReference type="Proteomes" id="UP000273811">
    <property type="component" value="Unassembled WGS sequence"/>
</dbReference>
<evidence type="ECO:0000256" key="6">
    <source>
        <dbReference type="ARBA" id="ARBA00022597"/>
    </source>
</evidence>
<dbReference type="InterPro" id="IPR002114">
    <property type="entry name" value="PTS_HPr_Ser_P_site"/>
</dbReference>
<proteinExistence type="inferred from homology"/>
<evidence type="ECO:0000256" key="3">
    <source>
        <dbReference type="ARBA" id="ARBA00010736"/>
    </source>
</evidence>
<evidence type="ECO:0000313" key="10">
    <source>
        <dbReference type="Proteomes" id="UP000273811"/>
    </source>
</evidence>
<dbReference type="PANTHER" id="PTHR33705:SF2">
    <property type="entry name" value="PHOSPHOCARRIER PROTEIN NPR"/>
    <property type="match status" value="1"/>
</dbReference>
<keyword evidence="6" id="KW-0762">Sugar transport</keyword>
<organism evidence="9 10">
    <name type="scientific">Siminovitchia fortis</name>
    <dbReference type="NCBI Taxonomy" id="254758"/>
    <lineage>
        <taxon>Bacteria</taxon>
        <taxon>Bacillati</taxon>
        <taxon>Bacillota</taxon>
        <taxon>Bacilli</taxon>
        <taxon>Bacillales</taxon>
        <taxon>Bacillaceae</taxon>
        <taxon>Siminovitchia</taxon>
    </lineage>
</organism>
<dbReference type="SUPFAM" id="SSF55594">
    <property type="entry name" value="HPr-like"/>
    <property type="match status" value="1"/>
</dbReference>
<reference evidence="9" key="1">
    <citation type="submission" date="2018-12" db="EMBL/GenBank/DDBJ databases">
        <authorList>
            <person name="Sun L."/>
            <person name="Chen Z."/>
        </authorList>
    </citation>
    <scope>NUCLEOTIDE SEQUENCE [LARGE SCALE GENOMIC DNA]</scope>
    <source>
        <strain evidence="9">DSM 16012</strain>
    </source>
</reference>